<evidence type="ECO:0000313" key="1">
    <source>
        <dbReference type="EMBL" id="KAH3662505.1"/>
    </source>
</evidence>
<dbReference type="RefSeq" id="XP_046059594.1">
    <property type="nucleotide sequence ID" value="XM_046206972.1"/>
</dbReference>
<accession>A0A9P8NZD9</accession>
<protein>
    <submittedName>
        <fullName evidence="1">Uncharacterized protein</fullName>
    </submittedName>
</protein>
<evidence type="ECO:0000313" key="2">
    <source>
        <dbReference type="Proteomes" id="UP000769157"/>
    </source>
</evidence>
<organism evidence="1 2">
    <name type="scientific">Ogataea philodendri</name>
    <dbReference type="NCBI Taxonomy" id="1378263"/>
    <lineage>
        <taxon>Eukaryota</taxon>
        <taxon>Fungi</taxon>
        <taxon>Dikarya</taxon>
        <taxon>Ascomycota</taxon>
        <taxon>Saccharomycotina</taxon>
        <taxon>Pichiomycetes</taxon>
        <taxon>Pichiales</taxon>
        <taxon>Pichiaceae</taxon>
        <taxon>Ogataea</taxon>
    </lineage>
</organism>
<dbReference type="AlphaFoldDB" id="A0A9P8NZD9"/>
<keyword evidence="2" id="KW-1185">Reference proteome</keyword>
<sequence length="149" mass="16871">MFVTDAVDKFAEVWLDVVMSSSKDGNEDDAFMSLLTDVRITSRSSSSGVLSSNATVFLKSDKRADAQPEFRLSEFRSSRKLLRLISTALIFRVFSSTRDSFSTNIASSSERMGEDRGLIILIRFVWFNSWTRSFNPDKLSEDSMLLTLK</sequence>
<comment type="caution">
    <text evidence="1">The sequence shown here is derived from an EMBL/GenBank/DDBJ whole genome shotgun (WGS) entry which is preliminary data.</text>
</comment>
<dbReference type="Proteomes" id="UP000769157">
    <property type="component" value="Unassembled WGS sequence"/>
</dbReference>
<gene>
    <name evidence="1" type="ORF">OGAPHI_005757</name>
</gene>
<dbReference type="GeneID" id="70237721"/>
<proteinExistence type="predicted"/>
<name>A0A9P8NZD9_9ASCO</name>
<reference evidence="1" key="1">
    <citation type="journal article" date="2021" name="Open Biol.">
        <title>Shared evolutionary footprints suggest mitochondrial oxidative damage underlies multiple complex I losses in fungi.</title>
        <authorList>
            <person name="Schikora-Tamarit M.A."/>
            <person name="Marcet-Houben M."/>
            <person name="Nosek J."/>
            <person name="Gabaldon T."/>
        </authorList>
    </citation>
    <scope>NUCLEOTIDE SEQUENCE</scope>
    <source>
        <strain evidence="1">CBS6075</strain>
    </source>
</reference>
<dbReference type="EMBL" id="JAEUBE010000378">
    <property type="protein sequence ID" value="KAH3662505.1"/>
    <property type="molecule type" value="Genomic_DNA"/>
</dbReference>
<reference evidence="1" key="2">
    <citation type="submission" date="2021-01" db="EMBL/GenBank/DDBJ databases">
        <authorList>
            <person name="Schikora-Tamarit M.A."/>
        </authorList>
    </citation>
    <scope>NUCLEOTIDE SEQUENCE</scope>
    <source>
        <strain evidence="1">CBS6075</strain>
    </source>
</reference>